<feature type="transmembrane region" description="Helical" evidence="6">
    <location>
        <begin position="184"/>
        <end position="204"/>
    </location>
</feature>
<gene>
    <name evidence="7" type="ORF">P5G50_02350</name>
</gene>
<proteinExistence type="predicted"/>
<evidence type="ECO:0000256" key="4">
    <source>
        <dbReference type="ARBA" id="ARBA00022989"/>
    </source>
</evidence>
<feature type="transmembrane region" description="Helical" evidence="6">
    <location>
        <begin position="115"/>
        <end position="132"/>
    </location>
</feature>
<sequence>MKGIFAVALGVLTAIGGFVDIGDLVTNSVVGSRFGLTLAWVVVVGVIGICVFAQMSGRVAAVSGRATFEIIRERLGARAALANLSASFLINLLTLTAEVGGIALALQLASSIEPALWFPVAAIAVWLVIWRVKFSILENVTGLLGLSLVIFAVAVFFLHPDWSALASQVALQPSPHTDEQPATYWYYAVALFGAAMTPYEVFFFSSGAIEEKWKTKDLAQSRLNVLVGFPLGAILSLAIAACAAIVLLPKGIAVNSLFETALPIAQAFGKIGLIIVILGFVAATFGAALEVTLSSGYTLAQFFGWPWGKFRRPASASRFHAVMILSLVIGLGILFTGVDPVQVTEISVVFSAIALPLTYLPILVVANDPKYMGKRVNGRVTNFFALMYLAIILVASIAAIPLMIITGAGA</sequence>
<dbReference type="RefSeq" id="WP_301212815.1">
    <property type="nucleotide sequence ID" value="NZ_JAROCF010000001.1"/>
</dbReference>
<evidence type="ECO:0000256" key="1">
    <source>
        <dbReference type="ARBA" id="ARBA00004141"/>
    </source>
</evidence>
<feature type="transmembrane region" description="Helical" evidence="6">
    <location>
        <begin position="268"/>
        <end position="289"/>
    </location>
</feature>
<keyword evidence="8" id="KW-1185">Reference proteome</keyword>
<keyword evidence="4 6" id="KW-1133">Transmembrane helix</keyword>
<feature type="transmembrane region" description="Helical" evidence="6">
    <location>
        <begin position="33"/>
        <end position="54"/>
    </location>
</feature>
<keyword evidence="5 6" id="KW-0472">Membrane</keyword>
<dbReference type="PANTHER" id="PTHR11706:SF33">
    <property type="entry name" value="NATURAL RESISTANCE-ASSOCIATED MACROPHAGE PROTEIN 2"/>
    <property type="match status" value="1"/>
</dbReference>
<feature type="transmembrane region" description="Helical" evidence="6">
    <location>
        <begin position="386"/>
        <end position="408"/>
    </location>
</feature>
<feature type="transmembrane region" description="Helical" evidence="6">
    <location>
        <begin position="319"/>
        <end position="338"/>
    </location>
</feature>
<feature type="transmembrane region" description="Helical" evidence="6">
    <location>
        <begin position="344"/>
        <end position="366"/>
    </location>
</feature>
<reference evidence="7" key="1">
    <citation type="submission" date="2023-06" db="EMBL/GenBank/DDBJ databases">
        <title>MT1 and MT2 Draft Genomes of Novel Species.</title>
        <authorList>
            <person name="Venkateswaran K."/>
        </authorList>
    </citation>
    <scope>NUCLEOTIDE SEQUENCE</scope>
    <source>
        <strain evidence="7">F6_8S_P_1B</strain>
    </source>
</reference>
<comment type="subcellular location">
    <subcellularLocation>
        <location evidence="1">Membrane</location>
        <topology evidence="1">Multi-pass membrane protein</topology>
    </subcellularLocation>
</comment>
<comment type="caution">
    <text evidence="7">The sequence shown here is derived from an EMBL/GenBank/DDBJ whole genome shotgun (WGS) entry which is preliminary data.</text>
</comment>
<evidence type="ECO:0000256" key="6">
    <source>
        <dbReference type="SAM" id="Phobius"/>
    </source>
</evidence>
<feature type="transmembrane region" description="Helical" evidence="6">
    <location>
        <begin position="139"/>
        <end position="158"/>
    </location>
</feature>
<evidence type="ECO:0000256" key="2">
    <source>
        <dbReference type="ARBA" id="ARBA00022448"/>
    </source>
</evidence>
<accession>A0ABT8K8C6</accession>
<evidence type="ECO:0000256" key="3">
    <source>
        <dbReference type="ARBA" id="ARBA00022692"/>
    </source>
</evidence>
<organism evidence="7 8">
    <name type="scientific">Leifsonia williamsii</name>
    <dbReference type="NCBI Taxonomy" id="3035919"/>
    <lineage>
        <taxon>Bacteria</taxon>
        <taxon>Bacillati</taxon>
        <taxon>Actinomycetota</taxon>
        <taxon>Actinomycetes</taxon>
        <taxon>Micrococcales</taxon>
        <taxon>Microbacteriaceae</taxon>
        <taxon>Leifsonia</taxon>
    </lineage>
</organism>
<feature type="transmembrane region" description="Helical" evidence="6">
    <location>
        <begin position="75"/>
        <end position="95"/>
    </location>
</feature>
<dbReference type="EMBL" id="JAROCF010000001">
    <property type="protein sequence ID" value="MDN4613282.1"/>
    <property type="molecule type" value="Genomic_DNA"/>
</dbReference>
<protein>
    <submittedName>
        <fullName evidence="7">Divalent metal cation transporter</fullName>
    </submittedName>
</protein>
<evidence type="ECO:0000313" key="7">
    <source>
        <dbReference type="EMBL" id="MDN4613282.1"/>
    </source>
</evidence>
<keyword evidence="2" id="KW-0813">Transport</keyword>
<name>A0ABT8K8C6_9MICO</name>
<dbReference type="Pfam" id="PF01566">
    <property type="entry name" value="Nramp"/>
    <property type="match status" value="1"/>
</dbReference>
<dbReference type="Proteomes" id="UP001174208">
    <property type="component" value="Unassembled WGS sequence"/>
</dbReference>
<keyword evidence="3 6" id="KW-0812">Transmembrane</keyword>
<feature type="transmembrane region" description="Helical" evidence="6">
    <location>
        <begin position="225"/>
        <end position="248"/>
    </location>
</feature>
<evidence type="ECO:0000313" key="8">
    <source>
        <dbReference type="Proteomes" id="UP001174208"/>
    </source>
</evidence>
<dbReference type="PANTHER" id="PTHR11706">
    <property type="entry name" value="SOLUTE CARRIER PROTEIN FAMILY 11 MEMBER"/>
    <property type="match status" value="1"/>
</dbReference>
<dbReference type="InterPro" id="IPR001046">
    <property type="entry name" value="NRAMP_fam"/>
</dbReference>
<evidence type="ECO:0000256" key="5">
    <source>
        <dbReference type="ARBA" id="ARBA00023136"/>
    </source>
</evidence>